<keyword evidence="2" id="KW-1185">Reference proteome</keyword>
<dbReference type="EMBL" id="CCAZ020000002">
    <property type="protein sequence ID" value="CEG09673.1"/>
    <property type="molecule type" value="Genomic_DNA"/>
</dbReference>
<dbReference type="Proteomes" id="UP000035762">
    <property type="component" value="Unassembled WGS sequence"/>
</dbReference>
<reference evidence="1 2" key="1">
    <citation type="journal article" date="2014" name="Genome Announc.">
        <title>Genome Sequence of Afipia felis Strain 76713, Isolated in Hospital Water Using an Amoeba Co-Culture Procedure.</title>
        <authorList>
            <person name="Benamar S."/>
            <person name="La Scola B."/>
            <person name="Croce O."/>
        </authorList>
    </citation>
    <scope>NUCLEOTIDE SEQUENCE [LARGE SCALE GENOMIC DNA]</scope>
    <source>
        <strain evidence="1 2">76713</strain>
    </source>
</reference>
<proteinExistence type="predicted"/>
<accession>A0A090N880</accession>
<evidence type="ECO:0000313" key="2">
    <source>
        <dbReference type="Proteomes" id="UP000035762"/>
    </source>
</evidence>
<organism evidence="1 2">
    <name type="scientific">Afipia felis</name>
    <name type="common">Cat scratch disease bacillus</name>
    <dbReference type="NCBI Taxonomy" id="1035"/>
    <lineage>
        <taxon>Bacteria</taxon>
        <taxon>Pseudomonadati</taxon>
        <taxon>Pseudomonadota</taxon>
        <taxon>Alphaproteobacteria</taxon>
        <taxon>Hyphomicrobiales</taxon>
        <taxon>Nitrobacteraceae</taxon>
        <taxon>Afipia</taxon>
    </lineage>
</organism>
<comment type="caution">
    <text evidence="1">The sequence shown here is derived from an EMBL/GenBank/DDBJ whole genome shotgun (WGS) entry which is preliminary data.</text>
</comment>
<evidence type="ECO:0000313" key="1">
    <source>
        <dbReference type="EMBL" id="CEG09673.1"/>
    </source>
</evidence>
<dbReference type="RefSeq" id="WP_197083276.1">
    <property type="nucleotide sequence ID" value="NZ_CCAZ020000002.1"/>
</dbReference>
<protein>
    <submittedName>
        <fullName evidence="1">Uncharacterized protein</fullName>
    </submittedName>
</protein>
<gene>
    <name evidence="1" type="ORF">BN961_03103</name>
</gene>
<sequence length="123" mass="13709">MTMTISILPSENTAWGFYGTIHHHADPETAWPMAMRAIAIETGCAEEGVRAFLDSRHGRHFVDDVANGLFKGLPLQEAIEAAVARWMTWTIDRQTSRETDIPRGLPYLTGWVTHFEILADAAA</sequence>
<name>A0A090N880_AFIFE</name>
<dbReference type="AlphaFoldDB" id="A0A090N880"/>
<dbReference type="STRING" id="1035.BN961_03103"/>